<dbReference type="InterPro" id="IPR006603">
    <property type="entry name" value="PQ-loop_rpt"/>
</dbReference>
<dbReference type="STRING" id="401625.A0A0P1BQQ4"/>
<evidence type="ECO:0000256" key="2">
    <source>
        <dbReference type="ARBA" id="ARBA00022448"/>
    </source>
</evidence>
<feature type="region of interest" description="Disordered" evidence="8">
    <location>
        <begin position="294"/>
        <end position="352"/>
    </location>
</feature>
<feature type="transmembrane region" description="Helical" evidence="9">
    <location>
        <begin position="44"/>
        <end position="65"/>
    </location>
</feature>
<evidence type="ECO:0000256" key="6">
    <source>
        <dbReference type="ARBA" id="ARBA00023136"/>
    </source>
</evidence>
<protein>
    <submittedName>
        <fullName evidence="10">Predicted endoplasmic reticulum membrane protein Lec35/MPDU1 involved in monosaccharide-P-dolichol utilization</fullName>
    </submittedName>
</protein>
<dbReference type="PANTHER" id="PTHR12226:SF2">
    <property type="entry name" value="MANNOSE-P-DOLICHOL UTILIZATION DEFECT 1 PROTEIN"/>
    <property type="match status" value="1"/>
</dbReference>
<evidence type="ECO:0000256" key="5">
    <source>
        <dbReference type="ARBA" id="ARBA00022989"/>
    </source>
</evidence>
<evidence type="ECO:0000256" key="3">
    <source>
        <dbReference type="ARBA" id="ARBA00022692"/>
    </source>
</evidence>
<feature type="transmembrane region" description="Helical" evidence="9">
    <location>
        <begin position="146"/>
        <end position="166"/>
    </location>
</feature>
<keyword evidence="2" id="KW-0813">Transport</keyword>
<accession>A0A0P1BQQ4</accession>
<feature type="transmembrane region" description="Helical" evidence="9">
    <location>
        <begin position="77"/>
        <end position="100"/>
    </location>
</feature>
<proteinExistence type="inferred from homology"/>
<evidence type="ECO:0000256" key="8">
    <source>
        <dbReference type="SAM" id="MobiDB-lite"/>
    </source>
</evidence>
<organism evidence="10 11">
    <name type="scientific">Ceraceosorus bombacis</name>
    <dbReference type="NCBI Taxonomy" id="401625"/>
    <lineage>
        <taxon>Eukaryota</taxon>
        <taxon>Fungi</taxon>
        <taxon>Dikarya</taxon>
        <taxon>Basidiomycota</taxon>
        <taxon>Ustilaginomycotina</taxon>
        <taxon>Exobasidiomycetes</taxon>
        <taxon>Ceraceosorales</taxon>
        <taxon>Ceraceosoraceae</taxon>
        <taxon>Ceraceosorus</taxon>
    </lineage>
</organism>
<dbReference type="OrthoDB" id="271506at2759"/>
<evidence type="ECO:0000256" key="4">
    <source>
        <dbReference type="ARBA" id="ARBA00022737"/>
    </source>
</evidence>
<feature type="compositionally biased region" description="Polar residues" evidence="8">
    <location>
        <begin position="342"/>
        <end position="352"/>
    </location>
</feature>
<dbReference type="PANTHER" id="PTHR12226">
    <property type="entry name" value="MANNOSE-P-DOLICHOL UTILIZATION DEFECT 1 LEC35 -RELATED"/>
    <property type="match status" value="1"/>
</dbReference>
<evidence type="ECO:0000256" key="9">
    <source>
        <dbReference type="SAM" id="Phobius"/>
    </source>
</evidence>
<dbReference type="AlphaFoldDB" id="A0A0P1BQQ4"/>
<feature type="transmembrane region" description="Helical" evidence="9">
    <location>
        <begin position="12"/>
        <end position="32"/>
    </location>
</feature>
<evidence type="ECO:0000256" key="1">
    <source>
        <dbReference type="ARBA" id="ARBA00004141"/>
    </source>
</evidence>
<keyword evidence="11" id="KW-1185">Reference proteome</keyword>
<dbReference type="Gene3D" id="1.20.1280.290">
    <property type="match status" value="2"/>
</dbReference>
<evidence type="ECO:0000256" key="7">
    <source>
        <dbReference type="ARBA" id="ARBA00038475"/>
    </source>
</evidence>
<name>A0A0P1BQQ4_9BASI</name>
<keyword evidence="5 9" id="KW-1133">Transmembrane helix</keyword>
<feature type="transmembrane region" description="Helical" evidence="9">
    <location>
        <begin position="229"/>
        <end position="251"/>
    </location>
</feature>
<feature type="region of interest" description="Disordered" evidence="8">
    <location>
        <begin position="372"/>
        <end position="393"/>
    </location>
</feature>
<feature type="transmembrane region" description="Helical" evidence="9">
    <location>
        <begin position="202"/>
        <end position="223"/>
    </location>
</feature>
<sequence>MQSLIQFVGRRLPGFLREAVISILGLDCYITLLYNGDILDRYCLSLGISKALGAGIVIFGSILKIPQIFKIVRNRSAAGVSLGMYALEVLAYDISLAYAVRRRIPFSTYGENASLTVQNMLITLLIMHYKPASTLSTRSTSHARSLLLAALSMLLLSYALFTPAIISDANLAILQLFSIPISLLSKVPQIRELHFRKRTGQLSALVVFAQLAGTIARVFTTLTETSDKLLLWGFSLASLFNAFIAAQYIYYWNGNSSTIYTPHMSARERELRRIANARNAVGLHPLYKKVDDEDHRANSLSNPGAAGGWAQESGRPNGSEGAWTQEGKGWEGQGRPEPLDLQGNSSSATYGNSLERRLPSAAANGLGASFEEVQTNGSPSAKGLGRSNTIGSRAHSGANVAGYDEGEQMEYLLPSSPSLRGMGAIDVDSAYAHEEEEDRGGDTFSIRLPSEVDTGGLLSPRSSSGNLRRLKASRSWNSLAAQAAPVVVEQAAEKTEEMKMGLGLALGQAGLPRARGAENVQP</sequence>
<dbReference type="Pfam" id="PF04193">
    <property type="entry name" value="PQ-loop"/>
    <property type="match status" value="2"/>
</dbReference>
<dbReference type="GO" id="GO:0016020">
    <property type="term" value="C:membrane"/>
    <property type="evidence" value="ECO:0007669"/>
    <property type="project" value="UniProtKB-SubCell"/>
</dbReference>
<keyword evidence="3 9" id="KW-0812">Transmembrane</keyword>
<dbReference type="Proteomes" id="UP000054845">
    <property type="component" value="Unassembled WGS sequence"/>
</dbReference>
<evidence type="ECO:0000313" key="11">
    <source>
        <dbReference type="Proteomes" id="UP000054845"/>
    </source>
</evidence>
<reference evidence="11" key="1">
    <citation type="submission" date="2014-09" db="EMBL/GenBank/DDBJ databases">
        <authorList>
            <person name="Sharma Rahul"/>
            <person name="Thines Marco"/>
        </authorList>
    </citation>
    <scope>NUCLEOTIDE SEQUENCE [LARGE SCALE GENOMIC DNA]</scope>
</reference>
<keyword evidence="4" id="KW-0677">Repeat</keyword>
<comment type="similarity">
    <text evidence="7">Belongs to the MPDU1 (TC 2.A.43.3) family.</text>
</comment>
<keyword evidence="6 9" id="KW-0472">Membrane</keyword>
<evidence type="ECO:0000313" key="10">
    <source>
        <dbReference type="EMBL" id="CEH18468.1"/>
    </source>
</evidence>
<dbReference type="SMART" id="SM00679">
    <property type="entry name" value="CTNS"/>
    <property type="match status" value="2"/>
</dbReference>
<comment type="subcellular location">
    <subcellularLocation>
        <location evidence="1">Membrane</location>
        <topology evidence="1">Multi-pass membrane protein</topology>
    </subcellularLocation>
</comment>
<dbReference type="EMBL" id="CCYA01000270">
    <property type="protein sequence ID" value="CEH18468.1"/>
    <property type="molecule type" value="Genomic_DNA"/>
</dbReference>
<dbReference type="InterPro" id="IPR016817">
    <property type="entry name" value="MannP-dilichol_defect-1"/>
</dbReference>